<protein>
    <recommendedName>
        <fullName evidence="7">Phosphatidic acid phosphatase type 2/haloperoxidase domain-containing protein</fullName>
    </recommendedName>
</protein>
<evidence type="ECO:0000256" key="6">
    <source>
        <dbReference type="SAM" id="Phobius"/>
    </source>
</evidence>
<comment type="similarity">
    <text evidence="2">Belongs to the PA-phosphatase related phosphoesterase family.</text>
</comment>
<keyword evidence="4 6" id="KW-1133">Transmembrane helix</keyword>
<feature type="domain" description="Phosphatidic acid phosphatase type 2/haloperoxidase" evidence="7">
    <location>
        <begin position="100"/>
        <end position="205"/>
    </location>
</feature>
<keyword evidence="5 6" id="KW-0472">Membrane</keyword>
<comment type="subcellular location">
    <subcellularLocation>
        <location evidence="1">Membrane</location>
        <topology evidence="1">Multi-pass membrane protein</topology>
    </subcellularLocation>
</comment>
<organism evidence="8">
    <name type="scientific">Arion vulgaris</name>
    <dbReference type="NCBI Taxonomy" id="1028688"/>
    <lineage>
        <taxon>Eukaryota</taxon>
        <taxon>Metazoa</taxon>
        <taxon>Spiralia</taxon>
        <taxon>Lophotrochozoa</taxon>
        <taxon>Mollusca</taxon>
        <taxon>Gastropoda</taxon>
        <taxon>Heterobranchia</taxon>
        <taxon>Euthyneura</taxon>
        <taxon>Panpulmonata</taxon>
        <taxon>Eupulmonata</taxon>
        <taxon>Stylommatophora</taxon>
        <taxon>Helicina</taxon>
        <taxon>Arionoidea</taxon>
        <taxon>Arionidae</taxon>
        <taxon>Arion</taxon>
    </lineage>
</organism>
<evidence type="ECO:0000256" key="3">
    <source>
        <dbReference type="ARBA" id="ARBA00022692"/>
    </source>
</evidence>
<dbReference type="GO" id="GO:0007165">
    <property type="term" value="P:signal transduction"/>
    <property type="evidence" value="ECO:0007669"/>
    <property type="project" value="TreeGrafter"/>
</dbReference>
<dbReference type="GO" id="GO:0046839">
    <property type="term" value="P:phospholipid dephosphorylation"/>
    <property type="evidence" value="ECO:0007669"/>
    <property type="project" value="TreeGrafter"/>
</dbReference>
<feature type="transmembrane region" description="Helical" evidence="6">
    <location>
        <begin position="95"/>
        <end position="117"/>
    </location>
</feature>
<dbReference type="Gene3D" id="1.20.144.10">
    <property type="entry name" value="Phosphatidic acid phosphatase type 2/haloperoxidase"/>
    <property type="match status" value="1"/>
</dbReference>
<dbReference type="InterPro" id="IPR043216">
    <property type="entry name" value="PAP-like"/>
</dbReference>
<dbReference type="PANTHER" id="PTHR10165">
    <property type="entry name" value="LIPID PHOSPHATE PHOSPHATASE"/>
    <property type="match status" value="1"/>
</dbReference>
<dbReference type="GO" id="GO:0006644">
    <property type="term" value="P:phospholipid metabolic process"/>
    <property type="evidence" value="ECO:0007669"/>
    <property type="project" value="InterPro"/>
</dbReference>
<dbReference type="EMBL" id="HACG01015000">
    <property type="protein sequence ID" value="CEK61865.1"/>
    <property type="molecule type" value="Transcribed_RNA"/>
</dbReference>
<reference evidence="8" key="1">
    <citation type="submission" date="2014-12" db="EMBL/GenBank/DDBJ databases">
        <title>Insight into the proteome of Arion vulgaris.</title>
        <authorList>
            <person name="Aradska J."/>
            <person name="Bulat T."/>
            <person name="Smidak R."/>
            <person name="Sarate P."/>
            <person name="Gangsoo J."/>
            <person name="Sialana F."/>
            <person name="Bilban M."/>
            <person name="Lubec G."/>
        </authorList>
    </citation>
    <scope>NUCLEOTIDE SEQUENCE</scope>
    <source>
        <tissue evidence="8">Skin</tissue>
    </source>
</reference>
<keyword evidence="3 6" id="KW-0812">Transmembrane</keyword>
<dbReference type="GO" id="GO:0008195">
    <property type="term" value="F:phosphatidate phosphatase activity"/>
    <property type="evidence" value="ECO:0007669"/>
    <property type="project" value="TreeGrafter"/>
</dbReference>
<feature type="transmembrane region" description="Helical" evidence="6">
    <location>
        <begin position="171"/>
        <end position="192"/>
    </location>
</feature>
<evidence type="ECO:0000256" key="1">
    <source>
        <dbReference type="ARBA" id="ARBA00004141"/>
    </source>
</evidence>
<accession>A0A0B6Z2F2</accession>
<dbReference type="GO" id="GO:0005886">
    <property type="term" value="C:plasma membrane"/>
    <property type="evidence" value="ECO:0007669"/>
    <property type="project" value="TreeGrafter"/>
</dbReference>
<gene>
    <name evidence="8" type="primary">ORF43518</name>
</gene>
<feature type="transmembrane region" description="Helical" evidence="6">
    <location>
        <begin position="54"/>
        <end position="74"/>
    </location>
</feature>
<proteinExistence type="inferred from homology"/>
<evidence type="ECO:0000259" key="7">
    <source>
        <dbReference type="SMART" id="SM00014"/>
    </source>
</evidence>
<evidence type="ECO:0000256" key="5">
    <source>
        <dbReference type="ARBA" id="ARBA00023136"/>
    </source>
</evidence>
<feature type="transmembrane region" description="Helical" evidence="6">
    <location>
        <begin position="12"/>
        <end position="30"/>
    </location>
</feature>
<dbReference type="InterPro" id="IPR036938">
    <property type="entry name" value="PAP2/HPO_sf"/>
</dbReference>
<dbReference type="SMART" id="SM00014">
    <property type="entry name" value="acidPPc"/>
    <property type="match status" value="1"/>
</dbReference>
<dbReference type="Pfam" id="PF01569">
    <property type="entry name" value="PAP2"/>
    <property type="match status" value="1"/>
</dbReference>
<sequence>MKSLRTEKQVVVDVIIFITVGLPLVLFQTLGKPVVSGFWCHDRYLSYPFKPDTIPQSLLLTVSFGIPFLVMAVTESIRAAVNSQMSMKFRTEMKSFFKAYVVFLFGMTFTCTFTDVIKLSVGRLRPHFFDVCKPDFNKINCTADTGGERYVLDYVCTNTFVEKKWIHDAHLSFPSGHASISIYSAAFIIFYLQMRANVNFSHLLRPVIQ</sequence>
<dbReference type="AlphaFoldDB" id="A0A0B6Z2F2"/>
<evidence type="ECO:0000256" key="4">
    <source>
        <dbReference type="ARBA" id="ARBA00022989"/>
    </source>
</evidence>
<feature type="non-terminal residue" evidence="8">
    <location>
        <position position="209"/>
    </location>
</feature>
<dbReference type="InterPro" id="IPR000326">
    <property type="entry name" value="PAP2/HPO"/>
</dbReference>
<name>A0A0B6Z2F2_9EUPU</name>
<dbReference type="SUPFAM" id="SSF48317">
    <property type="entry name" value="Acid phosphatase/Vanadium-dependent haloperoxidase"/>
    <property type="match status" value="1"/>
</dbReference>
<dbReference type="PANTHER" id="PTHR10165:SF174">
    <property type="entry name" value="PHOSPHATIDIC ACID PHOSPHATASE TYPE 2_HALOPEROXIDASE DOMAIN-CONTAINING PROTEIN"/>
    <property type="match status" value="1"/>
</dbReference>
<evidence type="ECO:0000313" key="8">
    <source>
        <dbReference type="EMBL" id="CEK61865.1"/>
    </source>
</evidence>
<evidence type="ECO:0000256" key="2">
    <source>
        <dbReference type="ARBA" id="ARBA00008816"/>
    </source>
</evidence>